<keyword evidence="2" id="KW-1185">Reference proteome</keyword>
<evidence type="ECO:0000313" key="2">
    <source>
        <dbReference type="Proteomes" id="UP000298663"/>
    </source>
</evidence>
<reference evidence="1 2" key="1">
    <citation type="journal article" date="2015" name="Genome Biol.">
        <title>Comparative genomics of Steinernema reveals deeply conserved gene regulatory networks.</title>
        <authorList>
            <person name="Dillman A.R."/>
            <person name="Macchietto M."/>
            <person name="Porter C.F."/>
            <person name="Rogers A."/>
            <person name="Williams B."/>
            <person name="Antoshechkin I."/>
            <person name="Lee M.M."/>
            <person name="Goodwin Z."/>
            <person name="Lu X."/>
            <person name="Lewis E.E."/>
            <person name="Goodrich-Blair H."/>
            <person name="Stock S.P."/>
            <person name="Adams B.J."/>
            <person name="Sternberg P.W."/>
            <person name="Mortazavi A."/>
        </authorList>
    </citation>
    <scope>NUCLEOTIDE SEQUENCE [LARGE SCALE GENOMIC DNA]</scope>
    <source>
        <strain evidence="1 2">ALL</strain>
    </source>
</reference>
<dbReference type="AlphaFoldDB" id="A0A4U5NI87"/>
<name>A0A4U5NI87_STECR</name>
<accession>A0A4U5NI87</accession>
<proteinExistence type="predicted"/>
<sequence>MRSSAFNGYPRLFASTTKAWCAFSQLKRLQERQRGLPFPGIVFVNSNHRFPPWILLHGQVACSGEGRPSVARCLRNETVVEENSLRTATLKRDGVGRENVEDFPFSVLQK</sequence>
<protein>
    <submittedName>
        <fullName evidence="1">Uncharacterized protein</fullName>
    </submittedName>
</protein>
<organism evidence="1 2">
    <name type="scientific">Steinernema carpocapsae</name>
    <name type="common">Entomopathogenic nematode</name>
    <dbReference type="NCBI Taxonomy" id="34508"/>
    <lineage>
        <taxon>Eukaryota</taxon>
        <taxon>Metazoa</taxon>
        <taxon>Ecdysozoa</taxon>
        <taxon>Nematoda</taxon>
        <taxon>Chromadorea</taxon>
        <taxon>Rhabditida</taxon>
        <taxon>Tylenchina</taxon>
        <taxon>Panagrolaimomorpha</taxon>
        <taxon>Strongyloidoidea</taxon>
        <taxon>Steinernematidae</taxon>
        <taxon>Steinernema</taxon>
    </lineage>
</organism>
<reference evidence="1 2" key="2">
    <citation type="journal article" date="2019" name="G3 (Bethesda)">
        <title>Hybrid Assembly of the Genome of the Entomopathogenic Nematode Steinernema carpocapsae Identifies the X-Chromosome.</title>
        <authorList>
            <person name="Serra L."/>
            <person name="Macchietto M."/>
            <person name="Macias-Munoz A."/>
            <person name="McGill C.J."/>
            <person name="Rodriguez I.M."/>
            <person name="Rodriguez B."/>
            <person name="Murad R."/>
            <person name="Mortazavi A."/>
        </authorList>
    </citation>
    <scope>NUCLEOTIDE SEQUENCE [LARGE SCALE GENOMIC DNA]</scope>
    <source>
        <strain evidence="1 2">ALL</strain>
    </source>
</reference>
<gene>
    <name evidence="1" type="ORF">L596_016265</name>
</gene>
<dbReference type="Proteomes" id="UP000298663">
    <property type="component" value="Unassembled WGS sequence"/>
</dbReference>
<evidence type="ECO:0000313" key="1">
    <source>
        <dbReference type="EMBL" id="TKR82556.1"/>
    </source>
</evidence>
<dbReference type="EMBL" id="AZBU02000004">
    <property type="protein sequence ID" value="TKR82556.1"/>
    <property type="molecule type" value="Genomic_DNA"/>
</dbReference>
<comment type="caution">
    <text evidence="1">The sequence shown here is derived from an EMBL/GenBank/DDBJ whole genome shotgun (WGS) entry which is preliminary data.</text>
</comment>